<keyword evidence="4 7" id="KW-1133">Transmembrane helix</keyword>
<evidence type="ECO:0000256" key="3">
    <source>
        <dbReference type="ARBA" id="ARBA00022692"/>
    </source>
</evidence>
<evidence type="ECO:0000313" key="8">
    <source>
        <dbReference type="EMBL" id="KAF9585375.1"/>
    </source>
</evidence>
<feature type="region of interest" description="Disordered" evidence="6">
    <location>
        <begin position="936"/>
        <end position="956"/>
    </location>
</feature>
<feature type="compositionally biased region" description="Low complexity" evidence="6">
    <location>
        <begin position="384"/>
        <end position="393"/>
    </location>
</feature>
<feature type="compositionally biased region" description="Polar residues" evidence="6">
    <location>
        <begin position="396"/>
        <end position="409"/>
    </location>
</feature>
<comment type="similarity">
    <text evidence="2">Belongs to the TMCO4 family.</text>
</comment>
<dbReference type="Pfam" id="PF05277">
    <property type="entry name" value="DUF726"/>
    <property type="match status" value="1"/>
</dbReference>
<evidence type="ECO:0008006" key="10">
    <source>
        <dbReference type="Google" id="ProtNLM"/>
    </source>
</evidence>
<sequence length="956" mass="101465">MTETALEEPLTDALGINSQATGAHSNKEIVIPPMGSMGETVVRDVSADQDNSHDHSHSHSHGHSHDTEKDNSPPLDKKDLHREKKQPSPPPPVATVATTMIEQTTHGAIDTSTLCTVPQAQHAEAGCPNNSVLSSSASTITTHAVVASASDVVEPKSHAPTLECQSPSSPTAPEPSEVSPGASSAEPSAEPALETPATAKAATTANGNSNNAPCEIGASKDILTEGQTFAYAGLCLVTANCLFQALEGKETEHAKQSLESFVSKLINQLSRHLDIDPDTQRTIAQLPQMMIQPEDLLESFVADGTQRIVSSQQVDQAGLSISSGRSTPQPRHSRHFSNASLSTLHQPLPPSSQGQSPPTPPQGGMGEAALSHDSDSVASVPRASFSSQSSDRSFGAVSTDSGTYESSVTSSRASICSQRAITVDLRWTMIADLFLISISDSVYDARARVLLKTVGKHLGLEWDEIVILEKAIMKQLQQESTTMSDGLLKPDTSSRNRESRKRRMIMMGLATVGGGLVLGLSAGLFAPVIGAGIGAALAGAHITGATATAASAFLAGSGGIAVITSGAAVTGSGIAMKKMARRTAGIDTFEFISIHDHKRASVVLTISGWLDIGEEDASLPFSTLDPINGDHFALLWEPEMLMQLGNALGLLATEVITLTAQEILKHTLLSALLSALAWPMALTRLGYLIDNPWSVALDRAKLAGLVLADSLLMRSYLGFRPATLVGYSLGARVIFYCLLELGRLDAYGIVEDVYLFGAPVTASESQWRQARGAVAGDLVNGYLRNDWVLGFLFRATTGGLGTVAGLRPINNVPGVINKDLTEHVEGHLDYRVKIPLLMKLMGLKITSESFLDKEEAVLHQRSLKINPNERLKAPRPMMPSKAELANSASLTESEKNQLEAAFRRPAPKAKIPDLDSIKGLSAEEMAALKAAIEEASNASLANPELHSPAESYSRRR</sequence>
<keyword evidence="3 7" id="KW-0812">Transmembrane</keyword>
<dbReference type="Proteomes" id="UP000780801">
    <property type="component" value="Unassembled WGS sequence"/>
</dbReference>
<keyword evidence="9" id="KW-1185">Reference proteome</keyword>
<feature type="transmembrane region" description="Helical" evidence="7">
    <location>
        <begin position="550"/>
        <end position="575"/>
    </location>
</feature>
<protein>
    <recommendedName>
        <fullName evidence="10">DUF726-domain-containing protein</fullName>
    </recommendedName>
</protein>
<dbReference type="InterPro" id="IPR029058">
    <property type="entry name" value="AB_hydrolase_fold"/>
</dbReference>
<comment type="caution">
    <text evidence="8">The sequence shown here is derived from an EMBL/GenBank/DDBJ whole genome shotgun (WGS) entry which is preliminary data.</text>
</comment>
<reference evidence="8" key="1">
    <citation type="journal article" date="2020" name="Fungal Divers.">
        <title>Resolving the Mortierellaceae phylogeny through synthesis of multi-gene phylogenetics and phylogenomics.</title>
        <authorList>
            <person name="Vandepol N."/>
            <person name="Liber J."/>
            <person name="Desiro A."/>
            <person name="Na H."/>
            <person name="Kennedy M."/>
            <person name="Barry K."/>
            <person name="Grigoriev I.V."/>
            <person name="Miller A.N."/>
            <person name="O'Donnell K."/>
            <person name="Stajich J.E."/>
            <person name="Bonito G."/>
        </authorList>
    </citation>
    <scope>NUCLEOTIDE SEQUENCE</scope>
    <source>
        <strain evidence="8">KOD1015</strain>
    </source>
</reference>
<accession>A0A9P6G0X8</accession>
<evidence type="ECO:0000256" key="6">
    <source>
        <dbReference type="SAM" id="MobiDB-lite"/>
    </source>
</evidence>
<keyword evidence="5 7" id="KW-0472">Membrane</keyword>
<dbReference type="OrthoDB" id="277931at2759"/>
<evidence type="ECO:0000256" key="5">
    <source>
        <dbReference type="ARBA" id="ARBA00023136"/>
    </source>
</evidence>
<feature type="transmembrane region" description="Helical" evidence="7">
    <location>
        <begin position="505"/>
        <end position="538"/>
    </location>
</feature>
<organism evidence="8 9">
    <name type="scientific">Lunasporangiospora selenospora</name>
    <dbReference type="NCBI Taxonomy" id="979761"/>
    <lineage>
        <taxon>Eukaryota</taxon>
        <taxon>Fungi</taxon>
        <taxon>Fungi incertae sedis</taxon>
        <taxon>Mucoromycota</taxon>
        <taxon>Mortierellomycotina</taxon>
        <taxon>Mortierellomycetes</taxon>
        <taxon>Mortierellales</taxon>
        <taxon>Mortierellaceae</taxon>
        <taxon>Lunasporangiospora</taxon>
    </lineage>
</organism>
<feature type="compositionally biased region" description="Acidic residues" evidence="6">
    <location>
        <begin position="1"/>
        <end position="10"/>
    </location>
</feature>
<dbReference type="PANTHER" id="PTHR17920:SF3">
    <property type="entry name" value="TRANSMEMBRANE AND COILED-COIL DOMAIN-CONTAINING PROTEIN 4"/>
    <property type="match status" value="1"/>
</dbReference>
<dbReference type="EMBL" id="JAABOA010000195">
    <property type="protein sequence ID" value="KAF9585375.1"/>
    <property type="molecule type" value="Genomic_DNA"/>
</dbReference>
<proteinExistence type="inferred from homology"/>
<feature type="compositionally biased region" description="Low complexity" evidence="6">
    <location>
        <begin position="166"/>
        <end position="212"/>
    </location>
</feature>
<dbReference type="InterPro" id="IPR007941">
    <property type="entry name" value="DUF726"/>
</dbReference>
<evidence type="ECO:0000256" key="7">
    <source>
        <dbReference type="SAM" id="Phobius"/>
    </source>
</evidence>
<dbReference type="AlphaFoldDB" id="A0A9P6G0X8"/>
<feature type="compositionally biased region" description="Basic and acidic residues" evidence="6">
    <location>
        <begin position="41"/>
        <end position="86"/>
    </location>
</feature>
<dbReference type="GO" id="GO:0016020">
    <property type="term" value="C:membrane"/>
    <property type="evidence" value="ECO:0007669"/>
    <property type="project" value="UniProtKB-SubCell"/>
</dbReference>
<feature type="region of interest" description="Disordered" evidence="6">
    <location>
        <begin position="313"/>
        <end position="409"/>
    </location>
</feature>
<comment type="subcellular location">
    <subcellularLocation>
        <location evidence="1">Membrane</location>
        <topology evidence="1">Multi-pass membrane protein</topology>
    </subcellularLocation>
</comment>
<evidence type="ECO:0000256" key="1">
    <source>
        <dbReference type="ARBA" id="ARBA00004141"/>
    </source>
</evidence>
<gene>
    <name evidence="8" type="ORF">BGW38_002662</name>
</gene>
<feature type="compositionally biased region" description="Polar residues" evidence="6">
    <location>
        <begin position="313"/>
        <end position="345"/>
    </location>
</feature>
<feature type="region of interest" description="Disordered" evidence="6">
    <location>
        <begin position="887"/>
        <end position="907"/>
    </location>
</feature>
<feature type="region of interest" description="Disordered" evidence="6">
    <location>
        <begin position="153"/>
        <end position="212"/>
    </location>
</feature>
<evidence type="ECO:0000256" key="4">
    <source>
        <dbReference type="ARBA" id="ARBA00022989"/>
    </source>
</evidence>
<evidence type="ECO:0000256" key="2">
    <source>
        <dbReference type="ARBA" id="ARBA00009824"/>
    </source>
</evidence>
<name>A0A9P6G0X8_9FUNG</name>
<dbReference type="PANTHER" id="PTHR17920">
    <property type="entry name" value="TRANSMEMBRANE AND COILED-COIL DOMAIN-CONTAINING PROTEIN 4 TMCO4"/>
    <property type="match status" value="1"/>
</dbReference>
<feature type="region of interest" description="Disordered" evidence="6">
    <location>
        <begin position="1"/>
        <end position="94"/>
    </location>
</feature>
<evidence type="ECO:0000313" key="9">
    <source>
        <dbReference type="Proteomes" id="UP000780801"/>
    </source>
</evidence>
<dbReference type="SUPFAM" id="SSF53474">
    <property type="entry name" value="alpha/beta-Hydrolases"/>
    <property type="match status" value="1"/>
</dbReference>